<evidence type="ECO:0000259" key="5">
    <source>
        <dbReference type="PROSITE" id="PS50222"/>
    </source>
</evidence>
<accession>A0A6A5AXS3</accession>
<evidence type="ECO:0000313" key="7">
    <source>
        <dbReference type="Proteomes" id="UP000469452"/>
    </source>
</evidence>
<feature type="domain" description="EF-hand" evidence="5">
    <location>
        <begin position="443"/>
        <end position="478"/>
    </location>
</feature>
<dbReference type="PROSITE" id="PS50222">
    <property type="entry name" value="EF_HAND_2"/>
    <property type="match status" value="3"/>
</dbReference>
<evidence type="ECO:0000256" key="1">
    <source>
        <dbReference type="ARBA" id="ARBA00022723"/>
    </source>
</evidence>
<organism evidence="6 7">
    <name type="scientific">Aphanomyces astaci</name>
    <name type="common">Crayfish plague agent</name>
    <dbReference type="NCBI Taxonomy" id="112090"/>
    <lineage>
        <taxon>Eukaryota</taxon>
        <taxon>Sar</taxon>
        <taxon>Stramenopiles</taxon>
        <taxon>Oomycota</taxon>
        <taxon>Saprolegniomycetes</taxon>
        <taxon>Saprolegniales</taxon>
        <taxon>Verrucalvaceae</taxon>
        <taxon>Aphanomyces</taxon>
    </lineage>
</organism>
<keyword evidence="2" id="KW-0677">Repeat</keyword>
<dbReference type="Pfam" id="PF13499">
    <property type="entry name" value="EF-hand_7"/>
    <property type="match status" value="1"/>
</dbReference>
<gene>
    <name evidence="6" type="ORF">AaE_001930</name>
</gene>
<feature type="region of interest" description="Disordered" evidence="4">
    <location>
        <begin position="168"/>
        <end position="197"/>
    </location>
</feature>
<dbReference type="AlphaFoldDB" id="A0A6A5AXS3"/>
<evidence type="ECO:0000313" key="6">
    <source>
        <dbReference type="EMBL" id="KAF0774373.1"/>
    </source>
</evidence>
<dbReference type="Gene3D" id="1.10.238.10">
    <property type="entry name" value="EF-hand"/>
    <property type="match status" value="1"/>
</dbReference>
<dbReference type="InterPro" id="IPR011992">
    <property type="entry name" value="EF-hand-dom_pair"/>
</dbReference>
<dbReference type="GO" id="GO:0005509">
    <property type="term" value="F:calcium ion binding"/>
    <property type="evidence" value="ECO:0007669"/>
    <property type="project" value="InterPro"/>
</dbReference>
<dbReference type="InterPro" id="IPR018247">
    <property type="entry name" value="EF_Hand_1_Ca_BS"/>
</dbReference>
<dbReference type="EMBL" id="VJMI01003929">
    <property type="protein sequence ID" value="KAF0774373.1"/>
    <property type="molecule type" value="Genomic_DNA"/>
</dbReference>
<feature type="region of interest" description="Disordered" evidence="4">
    <location>
        <begin position="1"/>
        <end position="98"/>
    </location>
</feature>
<feature type="domain" description="EF-hand" evidence="5">
    <location>
        <begin position="310"/>
        <end position="345"/>
    </location>
</feature>
<keyword evidence="1" id="KW-0479">Metal-binding</keyword>
<evidence type="ECO:0000256" key="4">
    <source>
        <dbReference type="SAM" id="MobiDB-lite"/>
    </source>
</evidence>
<dbReference type="SUPFAM" id="SSF47473">
    <property type="entry name" value="EF-hand"/>
    <property type="match status" value="1"/>
</dbReference>
<dbReference type="InterPro" id="IPR002048">
    <property type="entry name" value="EF_hand_dom"/>
</dbReference>
<dbReference type="SMART" id="SM00054">
    <property type="entry name" value="EFh"/>
    <property type="match status" value="3"/>
</dbReference>
<dbReference type="PANTHER" id="PTHR34524:SF6">
    <property type="entry name" value="CALCYPHOSINE LIKE"/>
    <property type="match status" value="1"/>
</dbReference>
<dbReference type="InterPro" id="IPR051581">
    <property type="entry name" value="Ca-bind"/>
</dbReference>
<evidence type="ECO:0000256" key="2">
    <source>
        <dbReference type="ARBA" id="ARBA00022737"/>
    </source>
</evidence>
<name>A0A6A5AXS3_APHAT</name>
<comment type="caution">
    <text evidence="6">The sequence shown here is derived from an EMBL/GenBank/DDBJ whole genome shotgun (WGS) entry which is preliminary data.</text>
</comment>
<feature type="domain" description="EF-hand" evidence="5">
    <location>
        <begin position="407"/>
        <end position="442"/>
    </location>
</feature>
<sequence>MKPFQGQLHVIPVATETPSPSTAVHRPSMSHCTDSSPLKPAVSPSKSVSFESNGPQQQHHRRSTTPSSDLTMSELEAAERQRNQPPLQPDQTPKKAADPAVIDVDSHPLLANLKVDGKEVGAYMLCKFADDVLGHRARQIFREKASSIKGQNGIYYYLKDLMLKFSHDDDNSTSSSTNGGAKKKPPPTRKKDEDENVGLEEHQFRKLMASDPAFECLVAQEDTTMLFQRIVNSATKSTMSHMDFVEFCLLDRMQLLILLCKYWKSLRKCKLTDNELLDMYRRMTVQGSNESQMAGELFGAALAREFDVVLTVGEIQVMMDLMDYDGDGIVKPADFETFYKDTDRAQQLTELKQPDAIVDLKYSTNDNDAAELKREGYILYPKNIYEGHGTLYFWDDATESLQRHVTKGSSNYRSIFKTHNAAGDGTLSRNDFLRMLASAQVLVAPEELVKITQRFDVNRDNVVDYADFLKFVTGVCDIHSRQAARVAEAAAAFQGWAIEHQNQKLAKDGNIDSSASWRIVKSAGDVLRVPMIDKILRQKHWRLNPWEMKSLCVLMSPTAAKVGEIARNAYHAFVNHNPKKIANLVVAGRKVVGNLPDNNTPDAVFNQLNTLGHGKLTLSSLHQEFNAMALDKSIPSMDIKDFVYLVQHTGADCGGMFNPPTNAATTVNSSDSGDGLVILDRFLACLRDCTERRSMKHGFLTPYDSPQFAKGVLTLVAELKRSAKTLDGKYDYSIPFKLLDKDNCQSIRLCEFETAMRELGLGQYLNDQMVKLVAL</sequence>
<dbReference type="PANTHER" id="PTHR34524">
    <property type="entry name" value="CALCYPHOSIN"/>
    <property type="match status" value="1"/>
</dbReference>
<protein>
    <recommendedName>
        <fullName evidence="5">EF-hand domain-containing protein</fullName>
    </recommendedName>
</protein>
<keyword evidence="3" id="KW-0106">Calcium</keyword>
<reference evidence="6 7" key="1">
    <citation type="submission" date="2019-06" db="EMBL/GenBank/DDBJ databases">
        <title>Genomics analysis of Aphanomyces spp. identifies a new class of oomycete effector associated with host adaptation.</title>
        <authorList>
            <person name="Gaulin E."/>
        </authorList>
    </citation>
    <scope>NUCLEOTIDE SEQUENCE [LARGE SCALE GENOMIC DNA]</scope>
    <source>
        <strain evidence="6 7">E</strain>
    </source>
</reference>
<evidence type="ECO:0000256" key="3">
    <source>
        <dbReference type="ARBA" id="ARBA00022837"/>
    </source>
</evidence>
<proteinExistence type="predicted"/>
<dbReference type="Proteomes" id="UP000469452">
    <property type="component" value="Unassembled WGS sequence"/>
</dbReference>
<feature type="compositionally biased region" description="Polar residues" evidence="4">
    <location>
        <begin position="44"/>
        <end position="57"/>
    </location>
</feature>
<dbReference type="PROSITE" id="PS00018">
    <property type="entry name" value="EF_HAND_1"/>
    <property type="match status" value="1"/>
</dbReference>
<dbReference type="VEuPathDB" id="FungiDB:H257_10393"/>